<dbReference type="Proteomes" id="UP000479000">
    <property type="component" value="Unassembled WGS sequence"/>
</dbReference>
<evidence type="ECO:0000313" key="2">
    <source>
        <dbReference type="Proteomes" id="UP000479000"/>
    </source>
</evidence>
<name>A0A6H5G8G0_9HEMI</name>
<proteinExistence type="predicted"/>
<reference evidence="1 2" key="1">
    <citation type="submission" date="2020-02" db="EMBL/GenBank/DDBJ databases">
        <authorList>
            <person name="Ferguson B K."/>
        </authorList>
    </citation>
    <scope>NUCLEOTIDE SEQUENCE [LARGE SCALE GENOMIC DNA]</scope>
</reference>
<protein>
    <submittedName>
        <fullName evidence="1">Uncharacterized protein</fullName>
    </submittedName>
</protein>
<organism evidence="1 2">
    <name type="scientific">Nesidiocoris tenuis</name>
    <dbReference type="NCBI Taxonomy" id="355587"/>
    <lineage>
        <taxon>Eukaryota</taxon>
        <taxon>Metazoa</taxon>
        <taxon>Ecdysozoa</taxon>
        <taxon>Arthropoda</taxon>
        <taxon>Hexapoda</taxon>
        <taxon>Insecta</taxon>
        <taxon>Pterygota</taxon>
        <taxon>Neoptera</taxon>
        <taxon>Paraneoptera</taxon>
        <taxon>Hemiptera</taxon>
        <taxon>Heteroptera</taxon>
        <taxon>Panheteroptera</taxon>
        <taxon>Cimicomorpha</taxon>
        <taxon>Miridae</taxon>
        <taxon>Dicyphina</taxon>
        <taxon>Nesidiocoris</taxon>
    </lineage>
</organism>
<accession>A0A6H5G8G0</accession>
<keyword evidence="2" id="KW-1185">Reference proteome</keyword>
<gene>
    <name evidence="1" type="ORF">NTEN_LOCUS5441</name>
</gene>
<evidence type="ECO:0000313" key="1">
    <source>
        <dbReference type="EMBL" id="CAA9999158.1"/>
    </source>
</evidence>
<dbReference type="AlphaFoldDB" id="A0A6H5G8G0"/>
<feature type="non-terminal residue" evidence="1">
    <location>
        <position position="84"/>
    </location>
</feature>
<dbReference type="EMBL" id="CADCXU010008308">
    <property type="protein sequence ID" value="CAA9999158.1"/>
    <property type="molecule type" value="Genomic_DNA"/>
</dbReference>
<sequence>MVGIFYFRWMHPVTRLPNHLVWLGQQCDTPWEIFDLPIFLHQTPPDRLIHIHALRIRRPRNSSQIYRIWRLSSYTIHHWAAPMI</sequence>